<dbReference type="InterPro" id="IPR001965">
    <property type="entry name" value="Znf_PHD"/>
</dbReference>
<name>A0A5C7H0Y0_9ROSI</name>
<evidence type="ECO:0000256" key="1">
    <source>
        <dbReference type="ARBA" id="ARBA00022723"/>
    </source>
</evidence>
<feature type="region of interest" description="Disordered" evidence="5">
    <location>
        <begin position="505"/>
        <end position="524"/>
    </location>
</feature>
<evidence type="ECO:0000256" key="5">
    <source>
        <dbReference type="SAM" id="MobiDB-lite"/>
    </source>
</evidence>
<dbReference type="SUPFAM" id="SSF57903">
    <property type="entry name" value="FYVE/PHD zinc finger"/>
    <property type="match status" value="1"/>
</dbReference>
<feature type="region of interest" description="Disordered" evidence="5">
    <location>
        <begin position="1203"/>
        <end position="1245"/>
    </location>
</feature>
<dbReference type="InterPro" id="IPR001841">
    <property type="entry name" value="Znf_RING"/>
</dbReference>
<dbReference type="Pfam" id="PF00628">
    <property type="entry name" value="PHD"/>
    <property type="match status" value="1"/>
</dbReference>
<evidence type="ECO:0008006" key="10">
    <source>
        <dbReference type="Google" id="ProtNLM"/>
    </source>
</evidence>
<dbReference type="PROSITE" id="PS50089">
    <property type="entry name" value="ZF_RING_2"/>
    <property type="match status" value="1"/>
</dbReference>
<dbReference type="InterPro" id="IPR011011">
    <property type="entry name" value="Znf_FYVE_PHD"/>
</dbReference>
<sequence length="1326" mass="146244">MYETELDFVSSEMLEEDIFQGTHFDQINNDDSGFEGGRCGICMDVIIERGVLDCCQHWFCFACIDNWSTITNLCPLCQGEFQLITCVPVYDTTGSNNIDEDSISRDDDWCIEGKSNSLSFPSYYIDENSVICLDGDGCKIRSGSTTIEADSNLDTSIACDSCDLWYHAFCVGFDPDGTFEDSWLCPRCVVEVPQDSVENSIQRTNNQCSPKSANGECLAEAAFSRKVSVSVADAGETALVVSIIGGNQWTEEPNENFFSKIEADKGLTNEAFNLDKVNSASSERTNMQTPLEAQNLDLSLLHDMSSPSISLGPSELKTNCVDEKLNGQSSFDGVKIASRKIGNKLSESESSMGLHLGLSVGSFLSVDGTNKNVREDQVMRDAQQNNPSGESFPKACKIEPDTIEDASQIIGVKRNLTEFSDNVHVSADAEETKGKKKTEVPAKKIRAEEKTQMTSLKDNVNVSTIDDSRKSPTLIADANDDKSKLSPKKEVVTYDVMSIVKGTGHKPSKGFAHRNSDDNFSKERENAPGLRVKKIMKRTAEDDKDSFVVVQELRKEIREAVRNRSSTDVGKNLFDPKLLAAFRAAIARPKDEPVQKLTPSAVKKSMLEKGKVRENLTKKIYGNSSGKRRHAWVRDCEVEFWKYRCMRATKPEKIETLKSVLNLLRNNSHSSDIEQATESRTTNPILSRLYLADTSVFPRKKDIKPLSALKPTGDSEQSKEQTISMVKDLKLSLDNFSPKVLETNKVSSKVGIPSVNEKGTGNNVTCSKGDAASSKVHLKGRATRPSVSQKGMMVKSDVKTDKRKWALEILARKNAVAGKSTTPEKQEGKDALKGNYPLLVCYLPPHETGHFCIPFDSVSHSATANDIFFLLFLFCEQAKLPVDMRPVLAPSCHNKIPISVRQTQLYRLTECFLKKANLPVIRRTAETELAVADAVNIEKEVADRSNSKLVYLNLCSQEILHRSDNKKSIRDTESNSSPSAVLVDESEQATDNISSDPEVEEALRKAGLLSDSPPNSPHHPTEVPNEVDVSSREEGPDNVFEMDSHAEVDIYGDFEYDLEDEDYIGASSVTVPTLQSEEVSKMKVVFSTLNSEKSNTVNLEDGGDGGKNDVHKDTTCSPKSHTDDTGIKSLTAEGQTGNSCVPPEPNPCEEDEDLSLAECEELYGPDKEPLLNKFPELSENPHGLLDGEAALNMVTESNGENITVNTVNHNSSGIEKSPNSSQTGDRIPRKDSASSTGADKQSDGVNSISKKVEAYIKEHIRPLCKSGVITAEQYRWTVAKTTDKVMKYHSKAKNANFLIKEGEKVKKLAEQYIEAAQQKEKSDLQQ</sequence>
<organism evidence="8 9">
    <name type="scientific">Acer yangbiense</name>
    <dbReference type="NCBI Taxonomy" id="1000413"/>
    <lineage>
        <taxon>Eukaryota</taxon>
        <taxon>Viridiplantae</taxon>
        <taxon>Streptophyta</taxon>
        <taxon>Embryophyta</taxon>
        <taxon>Tracheophyta</taxon>
        <taxon>Spermatophyta</taxon>
        <taxon>Magnoliopsida</taxon>
        <taxon>eudicotyledons</taxon>
        <taxon>Gunneridae</taxon>
        <taxon>Pentapetalae</taxon>
        <taxon>rosids</taxon>
        <taxon>malvids</taxon>
        <taxon>Sapindales</taxon>
        <taxon>Sapindaceae</taxon>
        <taxon>Hippocastanoideae</taxon>
        <taxon>Acereae</taxon>
        <taxon>Acer</taxon>
    </lineage>
</organism>
<feature type="compositionally biased region" description="Polar residues" evidence="5">
    <location>
        <begin position="1203"/>
        <end position="1224"/>
    </location>
</feature>
<feature type="region of interest" description="Disordered" evidence="5">
    <location>
        <begin position="1094"/>
        <end position="1151"/>
    </location>
</feature>
<keyword evidence="3" id="KW-0862">Zinc</keyword>
<dbReference type="GO" id="GO:0061630">
    <property type="term" value="F:ubiquitin protein ligase activity"/>
    <property type="evidence" value="ECO:0007669"/>
    <property type="project" value="TreeGrafter"/>
</dbReference>
<evidence type="ECO:0000256" key="4">
    <source>
        <dbReference type="PROSITE-ProRule" id="PRU00175"/>
    </source>
</evidence>
<dbReference type="PROSITE" id="PS00518">
    <property type="entry name" value="ZF_RING_1"/>
    <property type="match status" value="1"/>
</dbReference>
<feature type="compositionally biased region" description="Basic and acidic residues" evidence="5">
    <location>
        <begin position="514"/>
        <end position="524"/>
    </location>
</feature>
<keyword evidence="2 4" id="KW-0863">Zinc-finger</keyword>
<evidence type="ECO:0000256" key="3">
    <source>
        <dbReference type="ARBA" id="ARBA00022833"/>
    </source>
</evidence>
<keyword evidence="9" id="KW-1185">Reference proteome</keyword>
<dbReference type="PROSITE" id="PS50016">
    <property type="entry name" value="ZF_PHD_2"/>
    <property type="match status" value="1"/>
</dbReference>
<dbReference type="GO" id="GO:0008270">
    <property type="term" value="F:zinc ion binding"/>
    <property type="evidence" value="ECO:0007669"/>
    <property type="project" value="UniProtKB-KW"/>
</dbReference>
<proteinExistence type="predicted"/>
<dbReference type="InterPro" id="IPR019787">
    <property type="entry name" value="Znf_PHD-finger"/>
</dbReference>
<feature type="domain" description="RING-type" evidence="7">
    <location>
        <begin position="39"/>
        <end position="78"/>
    </location>
</feature>
<accession>A0A5C7H0Y0</accession>
<dbReference type="GO" id="GO:0016567">
    <property type="term" value="P:protein ubiquitination"/>
    <property type="evidence" value="ECO:0007669"/>
    <property type="project" value="TreeGrafter"/>
</dbReference>
<dbReference type="EMBL" id="VAHF01000011">
    <property type="protein sequence ID" value="TXG50688.1"/>
    <property type="molecule type" value="Genomic_DNA"/>
</dbReference>
<dbReference type="Gene3D" id="3.30.40.10">
    <property type="entry name" value="Zinc/RING finger domain, C3HC4 (zinc finger)"/>
    <property type="match status" value="2"/>
</dbReference>
<feature type="domain" description="PHD-type" evidence="6">
    <location>
        <begin position="71"/>
        <end position="191"/>
    </location>
</feature>
<comment type="caution">
    <text evidence="8">The sequence shown here is derived from an EMBL/GenBank/DDBJ whole genome shotgun (WGS) entry which is preliminary data.</text>
</comment>
<keyword evidence="1" id="KW-0479">Metal-binding</keyword>
<dbReference type="InterPro" id="IPR017907">
    <property type="entry name" value="Znf_RING_CS"/>
</dbReference>
<protein>
    <recommendedName>
        <fullName evidence="10">RING-type domain-containing protein</fullName>
    </recommendedName>
</protein>
<evidence type="ECO:0000313" key="8">
    <source>
        <dbReference type="EMBL" id="TXG50688.1"/>
    </source>
</evidence>
<evidence type="ECO:0000259" key="6">
    <source>
        <dbReference type="PROSITE" id="PS50016"/>
    </source>
</evidence>
<feature type="region of interest" description="Disordered" evidence="5">
    <location>
        <begin position="965"/>
        <end position="1036"/>
    </location>
</feature>
<dbReference type="PANTHER" id="PTHR15315">
    <property type="entry name" value="RING FINGER PROTEIN 41, 151"/>
    <property type="match status" value="1"/>
</dbReference>
<dbReference type="Pfam" id="PF13639">
    <property type="entry name" value="zf-RING_2"/>
    <property type="match status" value="1"/>
</dbReference>
<feature type="compositionally biased region" description="Basic and acidic residues" evidence="5">
    <location>
        <begin position="1104"/>
        <end position="1126"/>
    </location>
</feature>
<evidence type="ECO:0000256" key="2">
    <source>
        <dbReference type="ARBA" id="ARBA00022771"/>
    </source>
</evidence>
<gene>
    <name evidence="8" type="ORF">EZV62_023212</name>
</gene>
<evidence type="ECO:0000259" key="7">
    <source>
        <dbReference type="PROSITE" id="PS50089"/>
    </source>
</evidence>
<dbReference type="SUPFAM" id="SSF57850">
    <property type="entry name" value="RING/U-box"/>
    <property type="match status" value="1"/>
</dbReference>
<dbReference type="OrthoDB" id="21204at2759"/>
<dbReference type="SMART" id="SM00249">
    <property type="entry name" value="PHD"/>
    <property type="match status" value="1"/>
</dbReference>
<dbReference type="Proteomes" id="UP000323000">
    <property type="component" value="Chromosome 11"/>
</dbReference>
<evidence type="ECO:0000313" key="9">
    <source>
        <dbReference type="Proteomes" id="UP000323000"/>
    </source>
</evidence>
<reference evidence="9" key="1">
    <citation type="journal article" date="2019" name="Gigascience">
        <title>De novo genome assembly of the endangered Acer yangbiense, a plant species with extremely small populations endemic to Yunnan Province, China.</title>
        <authorList>
            <person name="Yang J."/>
            <person name="Wariss H.M."/>
            <person name="Tao L."/>
            <person name="Zhang R."/>
            <person name="Yun Q."/>
            <person name="Hollingsworth P."/>
            <person name="Dao Z."/>
            <person name="Luo G."/>
            <person name="Guo H."/>
            <person name="Ma Y."/>
            <person name="Sun W."/>
        </authorList>
    </citation>
    <scope>NUCLEOTIDE SEQUENCE [LARGE SCALE GENOMIC DNA]</scope>
    <source>
        <strain evidence="9">cv. Malutang</strain>
    </source>
</reference>
<dbReference type="SMART" id="SM00184">
    <property type="entry name" value="RING"/>
    <property type="match status" value="1"/>
</dbReference>
<dbReference type="PANTHER" id="PTHR15315:SF26">
    <property type="entry name" value="E3 UBIQUITIN-PROTEIN LIGASE NRDP1"/>
    <property type="match status" value="1"/>
</dbReference>
<feature type="compositionally biased region" description="Polar residues" evidence="5">
    <location>
        <begin position="1233"/>
        <end position="1245"/>
    </location>
</feature>
<dbReference type="InterPro" id="IPR013083">
    <property type="entry name" value="Znf_RING/FYVE/PHD"/>
</dbReference>